<feature type="region of interest" description="Disordered" evidence="1">
    <location>
        <begin position="134"/>
        <end position="195"/>
    </location>
</feature>
<dbReference type="InterPro" id="IPR027417">
    <property type="entry name" value="P-loop_NTPase"/>
</dbReference>
<feature type="domain" description="NACHT" evidence="2">
    <location>
        <begin position="280"/>
        <end position="405"/>
    </location>
</feature>
<sequence length="437" mass="46960">MDIGARSKVHVPYQRLEQEAEVPAPSAATGTAGSIGNIGTVSGNQSPTVVGAGQVIFHYNSPPETAAATVTVTGDVTTSSPNANPSSPSPSPIPSTQASGTAASIRNIGTVSGIQSPTVVGAGQVTFNYNLPPETAAATGKGDVTTSSPNANPSSPSPSPIPSTQASGVPAPRLQHSQRPDQESRPRAPSYQDVGNKTRDILKEFYKTSGSYVQLLPEVDNDQKHIAGIYTKVQLETREGIAVVTIGETVRKRGQKGEIVNSTEYDKIFRLRTRTGELITRLIFVGMGGVGKSTIFDRIAYDWADEASEILKSFKLVFRLKMFALSQESDLVDSFDQLLDEDSGIAKDKLDKFILANPNEVLILLDGFDEMMTKTLNADSFGSILKALNRTKYRKCVICVSTRPSHLDTLMSKSLVQNPCTHVEVLGLLMRMLMNIF</sequence>
<accession>A0A913Z499</accession>
<evidence type="ECO:0000256" key="1">
    <source>
        <dbReference type="SAM" id="MobiDB-lite"/>
    </source>
</evidence>
<dbReference type="SUPFAM" id="SSF52540">
    <property type="entry name" value="P-loop containing nucleoside triphosphate hydrolases"/>
    <property type="match status" value="1"/>
</dbReference>
<dbReference type="AlphaFoldDB" id="A0A913Z499"/>
<protein>
    <recommendedName>
        <fullName evidence="2">NACHT domain-containing protein</fullName>
    </recommendedName>
</protein>
<dbReference type="RefSeq" id="XP_038045555.1">
    <property type="nucleotide sequence ID" value="XM_038189627.1"/>
</dbReference>
<dbReference type="EnsemblMetazoa" id="XM_038189627.1">
    <property type="protein sequence ID" value="XP_038045555.1"/>
    <property type="gene ID" value="LOC119720094"/>
</dbReference>
<feature type="compositionally biased region" description="Low complexity" evidence="1">
    <location>
        <begin position="75"/>
        <end position="86"/>
    </location>
</feature>
<feature type="region of interest" description="Disordered" evidence="1">
    <location>
        <begin position="75"/>
        <end position="102"/>
    </location>
</feature>
<dbReference type="PANTHER" id="PTHR46844">
    <property type="entry name" value="SLR5058 PROTEIN"/>
    <property type="match status" value="1"/>
</dbReference>
<dbReference type="GeneID" id="119720094"/>
<dbReference type="Proteomes" id="UP000887568">
    <property type="component" value="Unplaced"/>
</dbReference>
<evidence type="ECO:0000259" key="2">
    <source>
        <dbReference type="PROSITE" id="PS50837"/>
    </source>
</evidence>
<dbReference type="Pfam" id="PF05729">
    <property type="entry name" value="NACHT"/>
    <property type="match status" value="1"/>
</dbReference>
<dbReference type="PROSITE" id="PS50837">
    <property type="entry name" value="NACHT"/>
    <property type="match status" value="1"/>
</dbReference>
<dbReference type="InterPro" id="IPR007111">
    <property type="entry name" value="NACHT_NTPase"/>
</dbReference>
<name>A0A913Z499_PATMI</name>
<evidence type="ECO:0000313" key="3">
    <source>
        <dbReference type="EnsemblMetazoa" id="XP_038045555.1"/>
    </source>
</evidence>
<reference evidence="3" key="1">
    <citation type="submission" date="2022-11" db="UniProtKB">
        <authorList>
            <consortium name="EnsemblMetazoa"/>
        </authorList>
    </citation>
    <scope>IDENTIFICATION</scope>
</reference>
<keyword evidence="4" id="KW-1185">Reference proteome</keyword>
<evidence type="ECO:0000313" key="4">
    <source>
        <dbReference type="Proteomes" id="UP000887568"/>
    </source>
</evidence>
<dbReference type="Gene3D" id="3.40.50.300">
    <property type="entry name" value="P-loop containing nucleotide triphosphate hydrolases"/>
    <property type="match status" value="1"/>
</dbReference>
<dbReference type="PANTHER" id="PTHR46844:SF1">
    <property type="entry name" value="SLR5058 PROTEIN"/>
    <property type="match status" value="1"/>
</dbReference>
<feature type="region of interest" description="Disordered" evidence="1">
    <location>
        <begin position="1"/>
        <end position="30"/>
    </location>
</feature>
<organism evidence="3 4">
    <name type="scientific">Patiria miniata</name>
    <name type="common">Bat star</name>
    <name type="synonym">Asterina miniata</name>
    <dbReference type="NCBI Taxonomy" id="46514"/>
    <lineage>
        <taxon>Eukaryota</taxon>
        <taxon>Metazoa</taxon>
        <taxon>Echinodermata</taxon>
        <taxon>Eleutherozoa</taxon>
        <taxon>Asterozoa</taxon>
        <taxon>Asteroidea</taxon>
        <taxon>Valvatacea</taxon>
        <taxon>Valvatida</taxon>
        <taxon>Asterinidae</taxon>
        <taxon>Patiria</taxon>
    </lineage>
</organism>
<dbReference type="OrthoDB" id="120976at2759"/>
<proteinExistence type="predicted"/>